<dbReference type="InterPro" id="IPR050900">
    <property type="entry name" value="Transposase_IS3/IS150/IS904"/>
</dbReference>
<protein>
    <recommendedName>
        <fullName evidence="1">Integrase catalytic domain-containing protein</fullName>
    </recommendedName>
</protein>
<dbReference type="InterPro" id="IPR012337">
    <property type="entry name" value="RNaseH-like_sf"/>
</dbReference>
<dbReference type="Proteomes" id="UP001271890">
    <property type="component" value="Unassembled WGS sequence"/>
</dbReference>
<evidence type="ECO:0000259" key="1">
    <source>
        <dbReference type="Pfam" id="PF13683"/>
    </source>
</evidence>
<sequence>MRWLRATLKVDRFFTSTREVNTVARSATTYSGENKIIQSMSRRGCCYNNSPMERVFRSLKSEWLQPEGYLDIHEAIRDNTQYLGGYYNYIRPHNFNGALLPLNTKNNGKMSHSTPCVMA</sequence>
<dbReference type="InterPro" id="IPR001584">
    <property type="entry name" value="Integrase_cat-core"/>
</dbReference>
<evidence type="ECO:0000313" key="2">
    <source>
        <dbReference type="EMBL" id="MDX7989386.1"/>
    </source>
</evidence>
<dbReference type="Pfam" id="PF13683">
    <property type="entry name" value="rve_3"/>
    <property type="match status" value="1"/>
</dbReference>
<dbReference type="PANTHER" id="PTHR46889:SF4">
    <property type="entry name" value="TRANSPOSASE INSO FOR INSERTION SEQUENCE ELEMENT IS911B-RELATED"/>
    <property type="match status" value="1"/>
</dbReference>
<dbReference type="PANTHER" id="PTHR46889">
    <property type="entry name" value="TRANSPOSASE INSF FOR INSERTION SEQUENCE IS3B-RELATED"/>
    <property type="match status" value="1"/>
</dbReference>
<comment type="caution">
    <text evidence="2">The sequence shown here is derived from an EMBL/GenBank/DDBJ whole genome shotgun (WGS) entry which is preliminary data.</text>
</comment>
<proteinExistence type="predicted"/>
<accession>A0ABU4SF76</accession>
<reference evidence="3" key="1">
    <citation type="journal article" date="2024" name="Toxins">
        <title>Genome Sequence Analysis of Native Xenorhabdus Strains Isolated from Entomopathogenic Nematodes in Argentina.</title>
        <authorList>
            <person name="Palma L."/>
            <person name="Frizzo L."/>
            <person name="Kaiser S."/>
            <person name="Berry C."/>
            <person name="Caballero P."/>
            <person name="Bode H.B."/>
            <person name="Del Valle E.E."/>
        </authorList>
    </citation>
    <scope>NUCLEOTIDE SEQUENCE [LARGE SCALE GENOMIC DNA]</scope>
    <source>
        <strain evidence="3">12</strain>
    </source>
</reference>
<evidence type="ECO:0000313" key="3">
    <source>
        <dbReference type="Proteomes" id="UP001271890"/>
    </source>
</evidence>
<dbReference type="SUPFAM" id="SSF53098">
    <property type="entry name" value="Ribonuclease H-like"/>
    <property type="match status" value="1"/>
</dbReference>
<feature type="domain" description="Integrase catalytic" evidence="1">
    <location>
        <begin position="35"/>
        <end position="94"/>
    </location>
</feature>
<gene>
    <name evidence="2" type="ORF">FE392_19165</name>
</gene>
<organism evidence="2 3">
    <name type="scientific">Xenorhabdus santafensis</name>
    <dbReference type="NCBI Taxonomy" id="2582833"/>
    <lineage>
        <taxon>Bacteria</taxon>
        <taxon>Pseudomonadati</taxon>
        <taxon>Pseudomonadota</taxon>
        <taxon>Gammaproteobacteria</taxon>
        <taxon>Enterobacterales</taxon>
        <taxon>Morganellaceae</taxon>
        <taxon>Xenorhabdus</taxon>
    </lineage>
</organism>
<name>A0ABU4SF76_9GAMM</name>
<keyword evidence="3" id="KW-1185">Reference proteome</keyword>
<dbReference type="EMBL" id="VCDN01000137">
    <property type="protein sequence ID" value="MDX7989386.1"/>
    <property type="molecule type" value="Genomic_DNA"/>
</dbReference>